<accession>A0ABU7BHN7</accession>
<comment type="pathway">
    <text evidence="8">Catecholamine biosynthesis; dopamine biosynthesis; dopamine from L-tyrosine: step 2/2.</text>
</comment>
<dbReference type="PRINTS" id="PR00800">
    <property type="entry name" value="YHDCRBOXLASE"/>
</dbReference>
<name>A0ABU7BHN7_9TELE</name>
<keyword evidence="6 12" id="KW-0456">Lyase</keyword>
<comment type="function">
    <text evidence="7">Catalyzes the decarboxylation of L-3,4-dihydroxyphenylalanine (DOPA) to dopamine and L-5-hydroxytryptophan to serotonin.</text>
</comment>
<dbReference type="PANTHER" id="PTHR11999:SF167">
    <property type="entry name" value="AROMATIC-L-AMINO-ACID DECARBOXYLASE"/>
    <property type="match status" value="1"/>
</dbReference>
<evidence type="ECO:0000256" key="3">
    <source>
        <dbReference type="ARBA" id="ARBA00022584"/>
    </source>
</evidence>
<dbReference type="InterPro" id="IPR015421">
    <property type="entry name" value="PyrdxlP-dep_Trfase_major"/>
</dbReference>
<dbReference type="InterPro" id="IPR010977">
    <property type="entry name" value="Aromatic_deC"/>
</dbReference>
<comment type="caution">
    <text evidence="14">The sequence shown here is derived from an EMBL/GenBank/DDBJ whole genome shotgun (WGS) entry which is preliminary data.</text>
</comment>
<organism evidence="14 15">
    <name type="scientific">Ataeniobius toweri</name>
    <dbReference type="NCBI Taxonomy" id="208326"/>
    <lineage>
        <taxon>Eukaryota</taxon>
        <taxon>Metazoa</taxon>
        <taxon>Chordata</taxon>
        <taxon>Craniata</taxon>
        <taxon>Vertebrata</taxon>
        <taxon>Euteleostomi</taxon>
        <taxon>Actinopterygii</taxon>
        <taxon>Neopterygii</taxon>
        <taxon>Teleostei</taxon>
        <taxon>Neoteleostei</taxon>
        <taxon>Acanthomorphata</taxon>
        <taxon>Ovalentaria</taxon>
        <taxon>Atherinomorphae</taxon>
        <taxon>Cyprinodontiformes</taxon>
        <taxon>Goodeidae</taxon>
        <taxon>Ataeniobius</taxon>
    </lineage>
</organism>
<proteinExistence type="inferred from homology"/>
<dbReference type="InterPro" id="IPR002129">
    <property type="entry name" value="PyrdxlP-dep_de-COase"/>
</dbReference>
<feature type="chain" id="PRO_5046945306" description="Aromatic-L-amino-acid decarboxylase" evidence="13">
    <location>
        <begin position="19"/>
        <end position="101"/>
    </location>
</feature>
<feature type="signal peptide" evidence="13">
    <location>
        <begin position="1"/>
        <end position="18"/>
    </location>
</feature>
<keyword evidence="15" id="KW-1185">Reference proteome</keyword>
<evidence type="ECO:0000256" key="8">
    <source>
        <dbReference type="ARBA" id="ARBA00037889"/>
    </source>
</evidence>
<dbReference type="PANTHER" id="PTHR11999">
    <property type="entry name" value="GROUP II PYRIDOXAL-5-PHOSPHATE DECARBOXYLASE"/>
    <property type="match status" value="1"/>
</dbReference>
<evidence type="ECO:0000256" key="4">
    <source>
        <dbReference type="ARBA" id="ARBA00022793"/>
    </source>
</evidence>
<evidence type="ECO:0000256" key="10">
    <source>
        <dbReference type="ARBA" id="ARBA00040968"/>
    </source>
</evidence>
<keyword evidence="4" id="KW-0210">Decarboxylase</keyword>
<dbReference type="EMBL" id="JAHUTI010055125">
    <property type="protein sequence ID" value="MED6250157.1"/>
    <property type="molecule type" value="Genomic_DNA"/>
</dbReference>
<dbReference type="InterPro" id="IPR015424">
    <property type="entry name" value="PyrdxlP-dep_Trfase"/>
</dbReference>
<dbReference type="SUPFAM" id="SSF53383">
    <property type="entry name" value="PLP-dependent transferases"/>
    <property type="match status" value="1"/>
</dbReference>
<evidence type="ECO:0000256" key="6">
    <source>
        <dbReference type="ARBA" id="ARBA00023239"/>
    </source>
</evidence>
<evidence type="ECO:0000256" key="13">
    <source>
        <dbReference type="SAM" id="SignalP"/>
    </source>
</evidence>
<evidence type="ECO:0000256" key="1">
    <source>
        <dbReference type="ARBA" id="ARBA00001933"/>
    </source>
</evidence>
<evidence type="ECO:0000256" key="11">
    <source>
        <dbReference type="ARBA" id="ARBA00041275"/>
    </source>
</evidence>
<evidence type="ECO:0000313" key="15">
    <source>
        <dbReference type="Proteomes" id="UP001345963"/>
    </source>
</evidence>
<evidence type="ECO:0000256" key="5">
    <source>
        <dbReference type="ARBA" id="ARBA00022898"/>
    </source>
</evidence>
<evidence type="ECO:0000256" key="9">
    <source>
        <dbReference type="ARBA" id="ARBA00038886"/>
    </source>
</evidence>
<evidence type="ECO:0000313" key="14">
    <source>
        <dbReference type="EMBL" id="MED6250157.1"/>
    </source>
</evidence>
<gene>
    <name evidence="14" type="ORF">ATANTOWER_025615</name>
</gene>
<protein>
    <recommendedName>
        <fullName evidence="10">Aromatic-L-amino-acid decarboxylase</fullName>
        <ecNumber evidence="9">4.1.1.28</ecNumber>
    </recommendedName>
    <alternativeName>
        <fullName evidence="11">DOPA decarboxylase</fullName>
    </alternativeName>
</protein>
<evidence type="ECO:0000256" key="2">
    <source>
        <dbReference type="ARBA" id="ARBA00011738"/>
    </source>
</evidence>
<evidence type="ECO:0000256" key="12">
    <source>
        <dbReference type="RuleBase" id="RU000382"/>
    </source>
</evidence>
<comment type="similarity">
    <text evidence="12">Belongs to the group II decarboxylase family.</text>
</comment>
<dbReference type="Pfam" id="PF00282">
    <property type="entry name" value="Pyridoxal_deC"/>
    <property type="match status" value="1"/>
</dbReference>
<sequence length="101" mass="11082">MLADMLCGAIGCIGFSWAASPACTELETVMLDWLGKMLHLPESFIAGTHGHGGGVIQSSLPAHYGNQSSSCCRRVNECCDSTLPAYYYKRCVTTQRKWKDF</sequence>
<keyword evidence="5 12" id="KW-0663">Pyridoxal phosphate</keyword>
<dbReference type="Proteomes" id="UP001345963">
    <property type="component" value="Unassembled WGS sequence"/>
</dbReference>
<keyword evidence="13" id="KW-0732">Signal</keyword>
<comment type="subunit">
    <text evidence="2">Homodimer.</text>
</comment>
<dbReference type="EC" id="4.1.1.28" evidence="9"/>
<dbReference type="Gene3D" id="3.40.640.10">
    <property type="entry name" value="Type I PLP-dependent aspartate aminotransferase-like (Major domain)"/>
    <property type="match status" value="1"/>
</dbReference>
<comment type="cofactor">
    <cofactor evidence="1 12">
        <name>pyridoxal 5'-phosphate</name>
        <dbReference type="ChEBI" id="CHEBI:597326"/>
    </cofactor>
</comment>
<keyword evidence="3" id="KW-0127">Catecholamine biosynthesis</keyword>
<evidence type="ECO:0000256" key="7">
    <source>
        <dbReference type="ARBA" id="ARBA00037256"/>
    </source>
</evidence>
<reference evidence="14 15" key="1">
    <citation type="submission" date="2021-07" db="EMBL/GenBank/DDBJ databases">
        <authorList>
            <person name="Palmer J.M."/>
        </authorList>
    </citation>
    <scope>NUCLEOTIDE SEQUENCE [LARGE SCALE GENOMIC DNA]</scope>
    <source>
        <strain evidence="14 15">AT_MEX2019</strain>
        <tissue evidence="14">Muscle</tissue>
    </source>
</reference>